<keyword evidence="13 19" id="KW-1133">Transmembrane helix</keyword>
<evidence type="ECO:0000256" key="6">
    <source>
        <dbReference type="ARBA" id="ARBA00017659"/>
    </source>
</evidence>
<comment type="subcellular location">
    <subcellularLocation>
        <location evidence="2">Endoplasmic reticulum membrane</location>
        <topology evidence="2">Multi-pass membrane protein</topology>
    </subcellularLocation>
</comment>
<dbReference type="InterPro" id="IPR000715">
    <property type="entry name" value="Glycosyl_transferase_4"/>
</dbReference>
<dbReference type="Proteomes" id="UP000823749">
    <property type="component" value="Chromosome 3"/>
</dbReference>
<dbReference type="CDD" id="cd06855">
    <property type="entry name" value="GT_GPT_euk"/>
    <property type="match status" value="1"/>
</dbReference>
<reference evidence="20" key="1">
    <citation type="submission" date="2020-08" db="EMBL/GenBank/DDBJ databases">
        <title>Plant Genome Project.</title>
        <authorList>
            <person name="Zhang R.-G."/>
        </authorList>
    </citation>
    <scope>NUCLEOTIDE SEQUENCE</scope>
    <source>
        <strain evidence="20">WSP0</strain>
        <tissue evidence="20">Leaf</tissue>
    </source>
</reference>
<comment type="similarity">
    <text evidence="4">Belongs to the glycosyltransferase 4 family.</text>
</comment>
<feature type="transmembrane region" description="Helical" evidence="19">
    <location>
        <begin position="37"/>
        <end position="55"/>
    </location>
</feature>
<evidence type="ECO:0000256" key="12">
    <source>
        <dbReference type="ARBA" id="ARBA00022842"/>
    </source>
</evidence>
<feature type="transmembrane region" description="Helical" evidence="19">
    <location>
        <begin position="244"/>
        <end position="263"/>
    </location>
</feature>
<dbReference type="GO" id="GO:0005789">
    <property type="term" value="C:endoplasmic reticulum membrane"/>
    <property type="evidence" value="ECO:0007669"/>
    <property type="project" value="UniProtKB-SubCell"/>
</dbReference>
<organism evidence="20 21">
    <name type="scientific">Rhododendron griersonianum</name>
    <dbReference type="NCBI Taxonomy" id="479676"/>
    <lineage>
        <taxon>Eukaryota</taxon>
        <taxon>Viridiplantae</taxon>
        <taxon>Streptophyta</taxon>
        <taxon>Embryophyta</taxon>
        <taxon>Tracheophyta</taxon>
        <taxon>Spermatophyta</taxon>
        <taxon>Magnoliopsida</taxon>
        <taxon>eudicotyledons</taxon>
        <taxon>Gunneridae</taxon>
        <taxon>Pentapetalae</taxon>
        <taxon>asterids</taxon>
        <taxon>Ericales</taxon>
        <taxon>Ericaceae</taxon>
        <taxon>Ericoideae</taxon>
        <taxon>Rhodoreae</taxon>
        <taxon>Rhododendron</taxon>
    </lineage>
</organism>
<dbReference type="GO" id="GO:0006488">
    <property type="term" value="P:dolichol-linked oligosaccharide biosynthetic process"/>
    <property type="evidence" value="ECO:0007669"/>
    <property type="project" value="InterPro"/>
</dbReference>
<accession>A0AAV6KT11</accession>
<comment type="catalytic activity">
    <reaction evidence="18">
        <text>a di-trans,poly-cis-dolichyl phosphate + UDP-N-acetyl-alpha-D-glucosamine = an N-acetyl-alpha-D-glucosaminyl-diphospho-di-trans,poly-cis-dolichol + UMP</text>
        <dbReference type="Rhea" id="RHEA:13289"/>
        <dbReference type="Rhea" id="RHEA-COMP:19498"/>
        <dbReference type="Rhea" id="RHEA-COMP:19507"/>
        <dbReference type="ChEBI" id="CHEBI:57683"/>
        <dbReference type="ChEBI" id="CHEBI:57705"/>
        <dbReference type="ChEBI" id="CHEBI:57865"/>
        <dbReference type="ChEBI" id="CHEBI:58427"/>
        <dbReference type="EC" id="2.7.8.15"/>
    </reaction>
    <physiologicalReaction direction="left-to-right" evidence="18">
        <dbReference type="Rhea" id="RHEA:13290"/>
    </physiologicalReaction>
</comment>
<keyword evidence="7" id="KW-0328">Glycosyltransferase</keyword>
<feature type="transmembrane region" description="Helical" evidence="19">
    <location>
        <begin position="67"/>
        <end position="88"/>
    </location>
</feature>
<evidence type="ECO:0000256" key="3">
    <source>
        <dbReference type="ARBA" id="ARBA00004922"/>
    </source>
</evidence>
<feature type="transmembrane region" description="Helical" evidence="19">
    <location>
        <begin position="333"/>
        <end position="357"/>
    </location>
</feature>
<sequence>MTARKRATSEAASTTTAAAAAKPLTTDPPMAPSKAGQILKVSLIFFVPYLYLILSHYNIEPDLKRSILINAAVSSAGFFLTLALIPVASRYLLRRNLFGYDINKKGTPQGSVKVPESLGIAVGIVFLVLAILFQYFNFTADSIVSTPPYCFLNCERKFSAKQLLSFDDWLVEYNAALASICFMMLLGFVDDVLDVPWRVKLALPSIAALPLLMAYAGHTTIIIPKPLIPYVGLEILDLGWIYKLYMWLLAIFCTNSINIHAGLNGLEVGQTVVISSAILVHNVIQIGVSSDPEYKQAHAFSIYLVQPLFATSLALLSYNWYPSSVFVGDTYTYFAGMTMAVAGILGHFSETLLIFFLPQVLNFLLSLPQLSGYIPCPRHRLPRFDPQTGLLTGTNDGTLVNLFLRQFGRMSEKSLCILLLVFQLCCHRPSAAASVSCLDGYSLVGTNETATLENLLTVGGSSSVVFIKVQDYLIAQVCCIF</sequence>
<feature type="transmembrane region" description="Helical" evidence="19">
    <location>
        <begin position="269"/>
        <end position="288"/>
    </location>
</feature>
<feature type="transmembrane region" description="Helical" evidence="19">
    <location>
        <begin position="118"/>
        <end position="136"/>
    </location>
</feature>
<evidence type="ECO:0000256" key="8">
    <source>
        <dbReference type="ARBA" id="ARBA00022679"/>
    </source>
</evidence>
<evidence type="ECO:0000256" key="1">
    <source>
        <dbReference type="ARBA" id="ARBA00001946"/>
    </source>
</evidence>
<dbReference type="EC" id="2.7.8.15" evidence="5"/>
<dbReference type="PANTHER" id="PTHR10571:SF0">
    <property type="entry name" value="UDP-N-ACETYLGLUCOSAMINE--DOLICHYL-PHOSPHATE N-ACETYLGLUCOSAMINEPHOSPHOTRANSFERASE"/>
    <property type="match status" value="1"/>
</dbReference>
<evidence type="ECO:0000256" key="13">
    <source>
        <dbReference type="ARBA" id="ARBA00022989"/>
    </source>
</evidence>
<evidence type="ECO:0000256" key="16">
    <source>
        <dbReference type="ARBA" id="ARBA00033238"/>
    </source>
</evidence>
<evidence type="ECO:0000256" key="2">
    <source>
        <dbReference type="ARBA" id="ARBA00004477"/>
    </source>
</evidence>
<evidence type="ECO:0000313" key="20">
    <source>
        <dbReference type="EMBL" id="KAG5555787.1"/>
    </source>
</evidence>
<keyword evidence="21" id="KW-1185">Reference proteome</keyword>
<dbReference type="InterPro" id="IPR033895">
    <property type="entry name" value="GPT"/>
</dbReference>
<dbReference type="GO" id="GO:0016757">
    <property type="term" value="F:glycosyltransferase activity"/>
    <property type="evidence" value="ECO:0007669"/>
    <property type="project" value="UniProtKB-KW"/>
</dbReference>
<evidence type="ECO:0000256" key="10">
    <source>
        <dbReference type="ARBA" id="ARBA00022723"/>
    </source>
</evidence>
<feature type="transmembrane region" description="Helical" evidence="19">
    <location>
        <begin position="170"/>
        <end position="189"/>
    </location>
</feature>
<evidence type="ECO:0000256" key="7">
    <source>
        <dbReference type="ARBA" id="ARBA00022676"/>
    </source>
</evidence>
<name>A0AAV6KT11_9ERIC</name>
<comment type="function">
    <text evidence="17">UDP-N-acetylglucosamine--dolichyl-phosphate N-acetylglucosaminephosphotransferase that operates in the biosynthetic pathway of dolichol-linked oligosaccharides, the glycan precursors employed in protein asparagine (N)-glycosylation. The assembly of dolichol-linked oligosaccharides begins on the cytosolic side of the endoplasmic reticulum membrane and finishes in its lumen. The sequential addition of sugars to dolichol pyrophosphate produces dolichol-linked oligosaccharides containing fourteen sugars, including two GlcNAcs, nine mannoses and three glucoses. Once assembled, the oligosaccharide is transferred from the lipid to nascent proteins by oligosaccharyltransferases. Catalyzes the initial step of dolichol-linked oligosaccharide biosynthesis, transfering GlcNAc-1-P from cytosolic UDP-GlcNAc onto the carrier lipid dolichyl phosphate (P-dolichol), yielding GlcNAc-P-P-dolichol embedded in the cytoplasmic leaflet of the endoplasmic reticulum membrane.</text>
</comment>
<evidence type="ECO:0000313" key="21">
    <source>
        <dbReference type="Proteomes" id="UP000823749"/>
    </source>
</evidence>
<feature type="transmembrane region" description="Helical" evidence="19">
    <location>
        <begin position="300"/>
        <end position="321"/>
    </location>
</feature>
<comment type="caution">
    <text evidence="20">The sequence shown here is derived from an EMBL/GenBank/DDBJ whole genome shotgun (WGS) entry which is preliminary data.</text>
</comment>
<keyword evidence="14 19" id="KW-0472">Membrane</keyword>
<dbReference type="GO" id="GO:0046872">
    <property type="term" value="F:metal ion binding"/>
    <property type="evidence" value="ECO:0007669"/>
    <property type="project" value="UniProtKB-KW"/>
</dbReference>
<proteinExistence type="inferred from homology"/>
<dbReference type="EMBL" id="JACTNZ010000003">
    <property type="protein sequence ID" value="KAG5555787.1"/>
    <property type="molecule type" value="Genomic_DNA"/>
</dbReference>
<dbReference type="Pfam" id="PF00953">
    <property type="entry name" value="Glycos_transf_4"/>
    <property type="match status" value="1"/>
</dbReference>
<evidence type="ECO:0000256" key="14">
    <source>
        <dbReference type="ARBA" id="ARBA00023136"/>
    </source>
</evidence>
<keyword evidence="11" id="KW-0256">Endoplasmic reticulum</keyword>
<evidence type="ECO:0000256" key="19">
    <source>
        <dbReference type="SAM" id="Phobius"/>
    </source>
</evidence>
<evidence type="ECO:0000256" key="5">
    <source>
        <dbReference type="ARBA" id="ARBA00013225"/>
    </source>
</evidence>
<evidence type="ECO:0000256" key="18">
    <source>
        <dbReference type="ARBA" id="ARBA00045078"/>
    </source>
</evidence>
<keyword evidence="10" id="KW-0479">Metal-binding</keyword>
<evidence type="ECO:0000256" key="11">
    <source>
        <dbReference type="ARBA" id="ARBA00022824"/>
    </source>
</evidence>
<dbReference type="AlphaFoldDB" id="A0AAV6KT11"/>
<keyword evidence="8" id="KW-0808">Transferase</keyword>
<gene>
    <name evidence="20" type="ORF">RHGRI_006436</name>
</gene>
<dbReference type="PANTHER" id="PTHR10571">
    <property type="entry name" value="UDP-N-ACETYLGLUCOSAMINE--DOLICHYL-PHOSPHATE N-ACETYLGLUCOSAMINEPHOSPHOTRANSFERASE"/>
    <property type="match status" value="1"/>
</dbReference>
<comment type="cofactor">
    <cofactor evidence="1">
        <name>Mg(2+)</name>
        <dbReference type="ChEBI" id="CHEBI:18420"/>
    </cofactor>
</comment>
<evidence type="ECO:0000256" key="9">
    <source>
        <dbReference type="ARBA" id="ARBA00022692"/>
    </source>
</evidence>
<comment type="pathway">
    <text evidence="3">Protein modification; protein glycosylation.</text>
</comment>
<feature type="transmembrane region" description="Helical" evidence="19">
    <location>
        <begin position="201"/>
        <end position="223"/>
    </location>
</feature>
<evidence type="ECO:0000256" key="15">
    <source>
        <dbReference type="ARBA" id="ARBA00029567"/>
    </source>
</evidence>
<dbReference type="GO" id="GO:0003975">
    <property type="term" value="F:UDP-N-acetylglucosamine-dolichyl-phosphate N-acetylglucosaminephosphotransferase activity"/>
    <property type="evidence" value="ECO:0007669"/>
    <property type="project" value="UniProtKB-EC"/>
</dbReference>
<evidence type="ECO:0000256" key="4">
    <source>
        <dbReference type="ARBA" id="ARBA00009317"/>
    </source>
</evidence>
<evidence type="ECO:0000256" key="17">
    <source>
        <dbReference type="ARBA" id="ARBA00044717"/>
    </source>
</evidence>
<keyword evidence="12" id="KW-0460">Magnesium</keyword>
<protein>
    <recommendedName>
        <fullName evidence="6">UDP-N-acetylglucosamine--dolichyl-phosphate N-acetylglucosaminephosphotransferase</fullName>
        <ecNumber evidence="5">2.7.8.15</ecNumber>
    </recommendedName>
    <alternativeName>
        <fullName evidence="15">GlcNAc-1-P transferase</fullName>
    </alternativeName>
    <alternativeName>
        <fullName evidence="16">N-acetylglucosamine-1-phosphate transferase</fullName>
    </alternativeName>
</protein>
<keyword evidence="9 19" id="KW-0812">Transmembrane</keyword>